<keyword evidence="5" id="KW-1185">Reference proteome</keyword>
<dbReference type="STRING" id="1441930.Z042_07155"/>
<dbReference type="PATRIC" id="fig|1441930.4.peg.1426"/>
<proteinExistence type="predicted"/>
<name>W0LAY1_9GAMM</name>
<dbReference type="AlphaFoldDB" id="W0LAY1"/>
<dbReference type="CDD" id="cd10966">
    <property type="entry name" value="CE4_yadE_5s"/>
    <property type="match status" value="1"/>
</dbReference>
<evidence type="ECO:0000313" key="4">
    <source>
        <dbReference type="EMBL" id="AHG19422.1"/>
    </source>
</evidence>
<dbReference type="InterPro" id="IPR051398">
    <property type="entry name" value="Polysacch_Deacetylase"/>
</dbReference>
<keyword evidence="1 2" id="KW-0732">Signal</keyword>
<dbReference type="GO" id="GO:0005975">
    <property type="term" value="P:carbohydrate metabolic process"/>
    <property type="evidence" value="ECO:0007669"/>
    <property type="project" value="InterPro"/>
</dbReference>
<protein>
    <recommendedName>
        <fullName evidence="3">NodB homology domain-containing protein</fullName>
    </recommendedName>
</protein>
<reference evidence="4 5" key="2">
    <citation type="submission" date="2015-03" db="EMBL/GenBank/DDBJ databases">
        <authorList>
            <person name="Chan K.-G."/>
        </authorList>
    </citation>
    <scope>NUCLEOTIDE SEQUENCE [LARGE SCALE GENOMIC DNA]</scope>
    <source>
        <strain evidence="4 5">RB-25</strain>
    </source>
</reference>
<dbReference type="PROSITE" id="PS51677">
    <property type="entry name" value="NODB"/>
    <property type="match status" value="1"/>
</dbReference>
<dbReference type="PANTHER" id="PTHR34216">
    <property type="match status" value="1"/>
</dbReference>
<dbReference type="HOGENOM" id="CLU_030024_4_0_6"/>
<accession>W0LAY1</accession>
<dbReference type="Proteomes" id="UP000019030">
    <property type="component" value="Chromosome"/>
</dbReference>
<dbReference type="GO" id="GO:0016810">
    <property type="term" value="F:hydrolase activity, acting on carbon-nitrogen (but not peptide) bonds"/>
    <property type="evidence" value="ECO:0007669"/>
    <property type="project" value="InterPro"/>
</dbReference>
<dbReference type="Pfam" id="PF01522">
    <property type="entry name" value="Polysacc_deac_1"/>
    <property type="match status" value="1"/>
</dbReference>
<dbReference type="RefSeq" id="WP_024909934.1">
    <property type="nucleotide sequence ID" value="NZ_CP007044.2"/>
</dbReference>
<dbReference type="eggNOG" id="COG0726">
    <property type="taxonomic scope" value="Bacteria"/>
</dbReference>
<evidence type="ECO:0000259" key="3">
    <source>
        <dbReference type="PROSITE" id="PS51677"/>
    </source>
</evidence>
<dbReference type="InterPro" id="IPR011330">
    <property type="entry name" value="Glyco_hydro/deAcase_b/a-brl"/>
</dbReference>
<dbReference type="EMBL" id="CP007044">
    <property type="protein sequence ID" value="AHG19422.1"/>
    <property type="molecule type" value="Genomic_DNA"/>
</dbReference>
<organism evidence="4 5">
    <name type="scientific">Chania multitudinisentens RB-25</name>
    <dbReference type="NCBI Taxonomy" id="1441930"/>
    <lineage>
        <taxon>Bacteria</taxon>
        <taxon>Pseudomonadati</taxon>
        <taxon>Pseudomonadota</taxon>
        <taxon>Gammaproteobacteria</taxon>
        <taxon>Enterobacterales</taxon>
        <taxon>Yersiniaceae</taxon>
        <taxon>Chania</taxon>
    </lineage>
</organism>
<reference evidence="4 5" key="1">
    <citation type="submission" date="2014-01" db="EMBL/GenBank/DDBJ databases">
        <title>Isolation of Serratia multitudinisentens RB-25 from Ex-Landfill site.</title>
        <authorList>
            <person name="Robson E.H.J."/>
        </authorList>
    </citation>
    <scope>NUCLEOTIDE SEQUENCE [LARGE SCALE GENOMIC DNA]</scope>
    <source>
        <strain evidence="4 5">RB-25</strain>
    </source>
</reference>
<gene>
    <name evidence="4" type="ORF">Z042_07155</name>
</gene>
<dbReference type="PANTHER" id="PTHR34216:SF13">
    <property type="entry name" value="XYLANASE_CHITIN DEACETYLASE"/>
    <property type="match status" value="1"/>
</dbReference>
<feature type="domain" description="NodB homology" evidence="3">
    <location>
        <begin position="246"/>
        <end position="427"/>
    </location>
</feature>
<evidence type="ECO:0000256" key="1">
    <source>
        <dbReference type="ARBA" id="ARBA00022729"/>
    </source>
</evidence>
<dbReference type="Gene3D" id="3.20.20.370">
    <property type="entry name" value="Glycoside hydrolase/deacetylase"/>
    <property type="match status" value="1"/>
</dbReference>
<evidence type="ECO:0000313" key="5">
    <source>
        <dbReference type="Proteomes" id="UP000019030"/>
    </source>
</evidence>
<dbReference type="KEGG" id="sfo:Z042_07155"/>
<dbReference type="SUPFAM" id="SSF88713">
    <property type="entry name" value="Glycoside hydrolase/deacetylase"/>
    <property type="match status" value="1"/>
</dbReference>
<sequence length="427" mass="48899">MQFQHKIAAVLFGIFMLLTTPVALANLLPEDNAVKSEYMEVQRDSEVYSLVGEHVIPVGEVKRGQLIQVFPADAEYYEFKFGYGTGFIDKSDVRGIGKSRKVKEDDLGELHKPLTNQNLITQRPTNVYTAINNQSEVFGVLEENLRYPIIGKLKDSLNNTWYEVNIGERLGYISELDAEIDSGIPVLTYHHMLKNDENKRFRNTSTTTSDVAFSNQMAYLKQAGYDTISLYQLEAYLHNRINLPGKVVVLTFDDGLKSVYRYAYPVLKNYGFRATTFVISSRIKRHPQKWNPDSLQFMSISELKEIQDVFDIQSHTHFLHRLDNKRQPILLSRSLHNIEFDFEHSRRALSQFNPHVLYLAYPFGGYNKNAIQAAKDAGLHMALTTVRGKVKPGDNLYTLKRLYILRTDSIPIMAERIANKPSMPVAH</sequence>
<feature type="signal peptide" evidence="2">
    <location>
        <begin position="1"/>
        <end position="25"/>
    </location>
</feature>
<feature type="chain" id="PRO_5004791953" description="NodB homology domain-containing protein" evidence="2">
    <location>
        <begin position="26"/>
        <end position="427"/>
    </location>
</feature>
<dbReference type="OrthoDB" id="9814639at2"/>
<dbReference type="InterPro" id="IPR002509">
    <property type="entry name" value="NODB_dom"/>
</dbReference>
<evidence type="ECO:0000256" key="2">
    <source>
        <dbReference type="SAM" id="SignalP"/>
    </source>
</evidence>